<protein>
    <recommendedName>
        <fullName evidence="8">Bcr/CflA family efflux transporter</fullName>
    </recommendedName>
</protein>
<dbReference type="CDD" id="cd17320">
    <property type="entry name" value="MFS_MdfA_MDR_like"/>
    <property type="match status" value="1"/>
</dbReference>
<dbReference type="PANTHER" id="PTHR23502:SF132">
    <property type="entry name" value="POLYAMINE TRANSPORTER 2-RELATED"/>
    <property type="match status" value="1"/>
</dbReference>
<dbReference type="Proteomes" id="UP001597420">
    <property type="component" value="Unassembled WGS sequence"/>
</dbReference>
<evidence type="ECO:0000256" key="5">
    <source>
        <dbReference type="ARBA" id="ARBA00022692"/>
    </source>
</evidence>
<evidence type="ECO:0000256" key="1">
    <source>
        <dbReference type="ARBA" id="ARBA00004651"/>
    </source>
</evidence>
<gene>
    <name evidence="10" type="ORF">ACFSAV_10555</name>
</gene>
<feature type="domain" description="Major facilitator superfamily (MFS) profile" evidence="9">
    <location>
        <begin position="14"/>
        <end position="398"/>
    </location>
</feature>
<feature type="transmembrane region" description="Helical" evidence="8">
    <location>
        <begin position="254"/>
        <end position="271"/>
    </location>
</feature>
<keyword evidence="3 8" id="KW-0813">Transport</keyword>
<feature type="transmembrane region" description="Helical" evidence="8">
    <location>
        <begin position="218"/>
        <end position="242"/>
    </location>
</feature>
<comment type="subcellular location">
    <subcellularLocation>
        <location evidence="8">Cell inner membrane</location>
        <topology evidence="8">Multi-pass membrane protein</topology>
    </subcellularLocation>
    <subcellularLocation>
        <location evidence="1">Cell membrane</location>
        <topology evidence="1">Multi-pass membrane protein</topology>
    </subcellularLocation>
</comment>
<feature type="transmembrane region" description="Helical" evidence="8">
    <location>
        <begin position="106"/>
        <end position="126"/>
    </location>
</feature>
<evidence type="ECO:0000256" key="7">
    <source>
        <dbReference type="ARBA" id="ARBA00023136"/>
    </source>
</evidence>
<feature type="transmembrane region" description="Helical" evidence="8">
    <location>
        <begin position="168"/>
        <end position="188"/>
    </location>
</feature>
<feature type="transmembrane region" description="Helical" evidence="8">
    <location>
        <begin position="308"/>
        <end position="326"/>
    </location>
</feature>
<dbReference type="NCBIfam" id="NF008314">
    <property type="entry name" value="PRK11102.1"/>
    <property type="match status" value="1"/>
</dbReference>
<dbReference type="InterPro" id="IPR020846">
    <property type="entry name" value="MFS_dom"/>
</dbReference>
<feature type="transmembrane region" description="Helical" evidence="8">
    <location>
        <begin position="138"/>
        <end position="156"/>
    </location>
</feature>
<evidence type="ECO:0000256" key="4">
    <source>
        <dbReference type="ARBA" id="ARBA00022475"/>
    </source>
</evidence>
<proteinExistence type="inferred from homology"/>
<keyword evidence="11" id="KW-1185">Reference proteome</keyword>
<dbReference type="Gene3D" id="1.20.1720.10">
    <property type="entry name" value="Multidrug resistance protein D"/>
    <property type="match status" value="1"/>
</dbReference>
<dbReference type="RefSeq" id="WP_379099417.1">
    <property type="nucleotide sequence ID" value="NZ_JAUNLA010000007.1"/>
</dbReference>
<comment type="caution">
    <text evidence="10">The sequence shown here is derived from an EMBL/GenBank/DDBJ whole genome shotgun (WGS) entry which is preliminary data.</text>
</comment>
<organism evidence="10 11">
    <name type="scientific">Pasteurella oralis</name>
    <dbReference type="NCBI Taxonomy" id="1071947"/>
    <lineage>
        <taxon>Bacteria</taxon>
        <taxon>Pseudomonadati</taxon>
        <taxon>Pseudomonadota</taxon>
        <taxon>Gammaproteobacteria</taxon>
        <taxon>Pasteurellales</taxon>
        <taxon>Pasteurellaceae</taxon>
        <taxon>Pasteurella</taxon>
    </lineage>
</organism>
<dbReference type="InterPro" id="IPR004812">
    <property type="entry name" value="Efflux_drug-R_Bcr/CmlA"/>
</dbReference>
<keyword evidence="6 8" id="KW-1133">Transmembrane helix</keyword>
<keyword evidence="5 8" id="KW-0812">Transmembrane</keyword>
<feature type="transmembrane region" description="Helical" evidence="8">
    <location>
        <begin position="347"/>
        <end position="366"/>
    </location>
</feature>
<accession>A0ABW4NY07</accession>
<dbReference type="PROSITE" id="PS50850">
    <property type="entry name" value="MFS"/>
    <property type="match status" value="1"/>
</dbReference>
<evidence type="ECO:0000256" key="8">
    <source>
        <dbReference type="RuleBase" id="RU365088"/>
    </source>
</evidence>
<evidence type="ECO:0000256" key="2">
    <source>
        <dbReference type="ARBA" id="ARBA00006236"/>
    </source>
</evidence>
<dbReference type="SUPFAM" id="SSF103473">
    <property type="entry name" value="MFS general substrate transporter"/>
    <property type="match status" value="1"/>
</dbReference>
<dbReference type="InterPro" id="IPR036259">
    <property type="entry name" value="MFS_trans_sf"/>
</dbReference>
<keyword evidence="8" id="KW-0997">Cell inner membrane</keyword>
<feature type="transmembrane region" description="Helical" evidence="8">
    <location>
        <begin position="49"/>
        <end position="68"/>
    </location>
</feature>
<name>A0ABW4NY07_9PAST</name>
<evidence type="ECO:0000313" key="10">
    <source>
        <dbReference type="EMBL" id="MFD1806796.1"/>
    </source>
</evidence>
<evidence type="ECO:0000313" key="11">
    <source>
        <dbReference type="Proteomes" id="UP001597420"/>
    </source>
</evidence>
<dbReference type="EMBL" id="JBHUFP010000025">
    <property type="protein sequence ID" value="MFD1806796.1"/>
    <property type="molecule type" value="Genomic_DNA"/>
</dbReference>
<evidence type="ECO:0000256" key="6">
    <source>
        <dbReference type="ARBA" id="ARBA00022989"/>
    </source>
</evidence>
<keyword evidence="7 8" id="KW-0472">Membrane</keyword>
<dbReference type="NCBIfam" id="TIGR00710">
    <property type="entry name" value="efflux_Bcr_CflA"/>
    <property type="match status" value="1"/>
</dbReference>
<dbReference type="PANTHER" id="PTHR23502">
    <property type="entry name" value="MAJOR FACILITATOR SUPERFAMILY"/>
    <property type="match status" value="1"/>
</dbReference>
<dbReference type="InterPro" id="IPR011701">
    <property type="entry name" value="MFS"/>
</dbReference>
<feature type="transmembrane region" description="Helical" evidence="8">
    <location>
        <begin position="283"/>
        <end position="302"/>
    </location>
</feature>
<feature type="transmembrane region" description="Helical" evidence="8">
    <location>
        <begin position="12"/>
        <end position="29"/>
    </location>
</feature>
<keyword evidence="4" id="KW-1003">Cell membrane</keyword>
<feature type="transmembrane region" description="Helical" evidence="8">
    <location>
        <begin position="372"/>
        <end position="393"/>
    </location>
</feature>
<reference evidence="11" key="1">
    <citation type="journal article" date="2019" name="Int. J. Syst. Evol. Microbiol.">
        <title>The Global Catalogue of Microorganisms (GCM) 10K type strain sequencing project: providing services to taxonomists for standard genome sequencing and annotation.</title>
        <authorList>
            <consortium name="The Broad Institute Genomics Platform"/>
            <consortium name="The Broad Institute Genome Sequencing Center for Infectious Disease"/>
            <person name="Wu L."/>
            <person name="Ma J."/>
        </authorList>
    </citation>
    <scope>NUCLEOTIDE SEQUENCE [LARGE SCALE GENOMIC DNA]</scope>
    <source>
        <strain evidence="11">CCM 7950</strain>
    </source>
</reference>
<dbReference type="Pfam" id="PF07690">
    <property type="entry name" value="MFS_1"/>
    <property type="match status" value="1"/>
</dbReference>
<evidence type="ECO:0000256" key="3">
    <source>
        <dbReference type="ARBA" id="ARBA00022448"/>
    </source>
</evidence>
<sequence>MLTEQKSGKAGAIFIVTLGILSMLPPLGVDMYLPAFLLIAQDLNVTPEQVQHTLTFFAAGMAIGQLFWGPVGDSYGRKPIILLGVTVSAIAALVLTHINSIGNFTALRFIQGFFGAAPVVLVGAILRDLFHKNELSKIMSSITLVFMLAPLLAPILGGHLVSWLHWHAIFYVIGFMGVVSCLLVLLVIPETHHKAQRIPLRLGVVGRNFLTLCQQKEVLGYMFASAFGFGGLFALITAGSIVYVGLYGIPVDQFGYFFMFNIAVMTIGSFINGRIVNKVGTEVMLRAGLMVQFIAAIGLVLVSLFDLGFWPMTFCLAIFAGQNPLISSNAMASILEKFPKMAGTANSMVGSVRFGTGAIVGSLVALMPMKSAAPMLLTMACCSVVSVSCYYLLTYRNLQK</sequence>
<comment type="similarity">
    <text evidence="2 8">Belongs to the major facilitator superfamily. Bcr/CmlA family.</text>
</comment>
<feature type="transmembrane region" description="Helical" evidence="8">
    <location>
        <begin position="80"/>
        <end position="100"/>
    </location>
</feature>
<evidence type="ECO:0000259" key="9">
    <source>
        <dbReference type="PROSITE" id="PS50850"/>
    </source>
</evidence>